<accession>A0A2A2KBS9</accession>
<dbReference type="PANTHER" id="PTHR30365">
    <property type="entry name" value="CYTOCHROME D UBIQUINOL OXIDASE"/>
    <property type="match status" value="1"/>
</dbReference>
<evidence type="ECO:0000313" key="15">
    <source>
        <dbReference type="Proteomes" id="UP000218231"/>
    </source>
</evidence>
<evidence type="ECO:0000256" key="9">
    <source>
        <dbReference type="ARBA" id="ARBA00022989"/>
    </source>
</evidence>
<keyword evidence="7" id="KW-0479">Metal-binding</keyword>
<sequence length="757" mass="83079">MQGDELSSRFVRRRTARQNHRRHEGQQGARQNDGRDPTRAGRGRQDQHRRDGGGPACGHEARDIAVQRLDRIHRLRRQQAAVDRCARLPMERGGDDPPPLRSLDHSRPRGTPPHGQHREQSAQGPHADHQQSPGPQCPSPRHRRHGPRDPARKADRGQRIEKQQAHRPVPPPGRVLQPAVPHSGGRGVMGDRRHGPTVAATGRPVFDRGQCRHGAPGLASRSARGRGRLLLWRHAMDPGVVDLSRLQFAATALYHFLFVPLTLGLSMMLVIMESVYVMTNRPVWRVTTRFWGKIFGINFVLGVATGLTMEFQFGTNWSYFSHYVGDIFGAPLAIEGLMAFFLEATFVGLMFFGWDRLSKLGHLIVTFMTALGTNLSALWILVANGWMQNPVGASFNPDTMRMEVTDFGAVLFNPVAQAKFVHTVSAGYVCASVVVLGVSAFWLLKGRFVPIARRSMTVAAAFGLASSLSVVVLGDESGYALTDNQKMKLAAIEAVWHTEPGPSGLTLFGLPDTVARETRYKVEIPWVLGLIATRSLDGTVAGMSELVLKAQERIASGVIAYDAVQQLKANPNDVAQRARFEAHKRDLGYALLLKRQMADPRAATAKQIEAAAWDTVPNVGLLFWSFRIMAAIGFAMIALFATAFILCSLRMHMDARWFLRLAVAAIPLPWVAIELGWLVAELGRQPWAIEGVLPTFLATSSLSRGALWTTLAGFTALYGVLAVIEVRLILAAIAHGPEERDDQPAPGPIPAATPVTA</sequence>
<feature type="transmembrane region" description="Helical" evidence="13">
    <location>
        <begin position="420"/>
        <end position="444"/>
    </location>
</feature>
<feature type="transmembrane region" description="Helical" evidence="13">
    <location>
        <begin position="621"/>
        <end position="646"/>
    </location>
</feature>
<keyword evidence="9 13" id="KW-1133">Transmembrane helix</keyword>
<dbReference type="GO" id="GO:0019646">
    <property type="term" value="P:aerobic electron transport chain"/>
    <property type="evidence" value="ECO:0007669"/>
    <property type="project" value="InterPro"/>
</dbReference>
<name>A0A2A2KBS9_9BILA</name>
<dbReference type="GO" id="GO:0009055">
    <property type="term" value="F:electron transfer activity"/>
    <property type="evidence" value="ECO:0007669"/>
    <property type="project" value="InterPro"/>
</dbReference>
<dbReference type="STRING" id="2018661.A0A2A2KBS9"/>
<keyword evidence="8" id="KW-0249">Electron transport</keyword>
<gene>
    <name evidence="14" type="ORF">WR25_01300</name>
</gene>
<keyword evidence="5" id="KW-0349">Heme</keyword>
<keyword evidence="3" id="KW-1003">Cell membrane</keyword>
<feature type="transmembrane region" description="Helical" evidence="13">
    <location>
        <begin position="706"/>
        <end position="730"/>
    </location>
</feature>
<feature type="transmembrane region" description="Helical" evidence="13">
    <location>
        <begin position="290"/>
        <end position="307"/>
    </location>
</feature>
<evidence type="ECO:0000313" key="14">
    <source>
        <dbReference type="EMBL" id="PAV71395.1"/>
    </source>
</evidence>
<dbReference type="OrthoDB" id="10037521at2759"/>
<proteinExistence type="predicted"/>
<reference evidence="14 15" key="1">
    <citation type="journal article" date="2017" name="Curr. Biol.">
        <title>Genome architecture and evolution of a unichromosomal asexual nematode.</title>
        <authorList>
            <person name="Fradin H."/>
            <person name="Zegar C."/>
            <person name="Gutwein M."/>
            <person name="Lucas J."/>
            <person name="Kovtun M."/>
            <person name="Corcoran D."/>
            <person name="Baugh L.R."/>
            <person name="Kiontke K."/>
            <person name="Gunsalus K."/>
            <person name="Fitch D.H."/>
            <person name="Piano F."/>
        </authorList>
    </citation>
    <scope>NUCLEOTIDE SEQUENCE [LARGE SCALE GENOMIC DNA]</scope>
    <source>
        <strain evidence="14">PF1309</strain>
    </source>
</reference>
<dbReference type="GO" id="GO:0046872">
    <property type="term" value="F:metal ion binding"/>
    <property type="evidence" value="ECO:0007669"/>
    <property type="project" value="UniProtKB-KW"/>
</dbReference>
<dbReference type="GO" id="GO:0016682">
    <property type="term" value="F:oxidoreductase activity, acting on diphenols and related substances as donors, oxygen as acceptor"/>
    <property type="evidence" value="ECO:0007669"/>
    <property type="project" value="TreeGrafter"/>
</dbReference>
<feature type="region of interest" description="Disordered" evidence="12">
    <location>
        <begin position="738"/>
        <end position="757"/>
    </location>
</feature>
<evidence type="ECO:0000256" key="2">
    <source>
        <dbReference type="ARBA" id="ARBA00022448"/>
    </source>
</evidence>
<protein>
    <recommendedName>
        <fullName evidence="16">Cytochrome d ubiquinol oxidase subunit 1</fullName>
    </recommendedName>
</protein>
<feature type="region of interest" description="Disordered" evidence="12">
    <location>
        <begin position="83"/>
        <end position="194"/>
    </location>
</feature>
<evidence type="ECO:0000256" key="1">
    <source>
        <dbReference type="ARBA" id="ARBA00004429"/>
    </source>
</evidence>
<dbReference type="Pfam" id="PF01654">
    <property type="entry name" value="Cyt_bd_oxida_I"/>
    <property type="match status" value="1"/>
</dbReference>
<feature type="transmembrane region" description="Helical" evidence="13">
    <location>
        <begin position="253"/>
        <end position="278"/>
    </location>
</feature>
<evidence type="ECO:0000256" key="3">
    <source>
        <dbReference type="ARBA" id="ARBA00022475"/>
    </source>
</evidence>
<comment type="caution">
    <text evidence="14">The sequence shown here is derived from an EMBL/GenBank/DDBJ whole genome shotgun (WGS) entry which is preliminary data.</text>
</comment>
<keyword evidence="15" id="KW-1185">Reference proteome</keyword>
<keyword evidence="4" id="KW-0997">Cell inner membrane</keyword>
<feature type="compositionally biased region" description="Basic and acidic residues" evidence="12">
    <location>
        <begin position="32"/>
        <end position="52"/>
    </location>
</feature>
<keyword evidence="11 13" id="KW-0472">Membrane</keyword>
<feature type="compositionally biased region" description="Basic and acidic residues" evidence="12">
    <location>
        <begin position="84"/>
        <end position="95"/>
    </location>
</feature>
<feature type="transmembrane region" description="Helical" evidence="13">
    <location>
        <begin position="327"/>
        <end position="351"/>
    </location>
</feature>
<feature type="compositionally biased region" description="Basic residues" evidence="12">
    <location>
        <begin position="10"/>
        <end position="23"/>
    </location>
</feature>
<dbReference type="Proteomes" id="UP000218231">
    <property type="component" value="Unassembled WGS sequence"/>
</dbReference>
<dbReference type="PANTHER" id="PTHR30365:SF0">
    <property type="entry name" value="CYTOCHROME BD-I UBIQUINOL OXIDASE SUBUNIT 1"/>
    <property type="match status" value="1"/>
</dbReference>
<organism evidence="14 15">
    <name type="scientific">Diploscapter pachys</name>
    <dbReference type="NCBI Taxonomy" id="2018661"/>
    <lineage>
        <taxon>Eukaryota</taxon>
        <taxon>Metazoa</taxon>
        <taxon>Ecdysozoa</taxon>
        <taxon>Nematoda</taxon>
        <taxon>Chromadorea</taxon>
        <taxon>Rhabditida</taxon>
        <taxon>Rhabditina</taxon>
        <taxon>Rhabditomorpha</taxon>
        <taxon>Rhabditoidea</taxon>
        <taxon>Rhabditidae</taxon>
        <taxon>Diploscapter</taxon>
    </lineage>
</organism>
<evidence type="ECO:0000256" key="5">
    <source>
        <dbReference type="ARBA" id="ARBA00022617"/>
    </source>
</evidence>
<evidence type="ECO:0000256" key="8">
    <source>
        <dbReference type="ARBA" id="ARBA00022982"/>
    </source>
</evidence>
<evidence type="ECO:0000256" key="7">
    <source>
        <dbReference type="ARBA" id="ARBA00022723"/>
    </source>
</evidence>
<evidence type="ECO:0000256" key="10">
    <source>
        <dbReference type="ARBA" id="ARBA00023004"/>
    </source>
</evidence>
<dbReference type="GO" id="GO:0005886">
    <property type="term" value="C:plasma membrane"/>
    <property type="evidence" value="ECO:0007669"/>
    <property type="project" value="UniProtKB-SubCell"/>
</dbReference>
<feature type="transmembrane region" description="Helical" evidence="13">
    <location>
        <begin position="658"/>
        <end position="680"/>
    </location>
</feature>
<keyword evidence="6 13" id="KW-0812">Transmembrane</keyword>
<feature type="compositionally biased region" description="Basic and acidic residues" evidence="12">
    <location>
        <begin position="147"/>
        <end position="164"/>
    </location>
</feature>
<feature type="transmembrane region" description="Helical" evidence="13">
    <location>
        <begin position="456"/>
        <end position="474"/>
    </location>
</feature>
<dbReference type="EMBL" id="LIAE01009046">
    <property type="protein sequence ID" value="PAV71395.1"/>
    <property type="molecule type" value="Genomic_DNA"/>
</dbReference>
<keyword evidence="2" id="KW-0813">Transport</keyword>
<evidence type="ECO:0000256" key="6">
    <source>
        <dbReference type="ARBA" id="ARBA00022692"/>
    </source>
</evidence>
<keyword evidence="10" id="KW-0408">Iron</keyword>
<dbReference type="GO" id="GO:0020037">
    <property type="term" value="F:heme binding"/>
    <property type="evidence" value="ECO:0007669"/>
    <property type="project" value="TreeGrafter"/>
</dbReference>
<evidence type="ECO:0000256" key="4">
    <source>
        <dbReference type="ARBA" id="ARBA00022519"/>
    </source>
</evidence>
<comment type="subcellular location">
    <subcellularLocation>
        <location evidence="1">Cell inner membrane</location>
        <topology evidence="1">Multi-pass membrane protein</topology>
    </subcellularLocation>
</comment>
<dbReference type="InterPro" id="IPR002585">
    <property type="entry name" value="Cyt-d_ubiquinol_oxidase_su_1"/>
</dbReference>
<feature type="region of interest" description="Disordered" evidence="12">
    <location>
        <begin position="200"/>
        <end position="219"/>
    </location>
</feature>
<dbReference type="GO" id="GO:0070069">
    <property type="term" value="C:cytochrome complex"/>
    <property type="evidence" value="ECO:0007669"/>
    <property type="project" value="InterPro"/>
</dbReference>
<evidence type="ECO:0000256" key="11">
    <source>
        <dbReference type="ARBA" id="ARBA00023136"/>
    </source>
</evidence>
<feature type="transmembrane region" description="Helical" evidence="13">
    <location>
        <begin position="363"/>
        <end position="382"/>
    </location>
</feature>
<evidence type="ECO:0008006" key="16">
    <source>
        <dbReference type="Google" id="ProtNLM"/>
    </source>
</evidence>
<feature type="region of interest" description="Disordered" evidence="12">
    <location>
        <begin position="1"/>
        <end position="62"/>
    </location>
</feature>
<dbReference type="AlphaFoldDB" id="A0A2A2KBS9"/>
<evidence type="ECO:0000256" key="12">
    <source>
        <dbReference type="SAM" id="MobiDB-lite"/>
    </source>
</evidence>
<evidence type="ECO:0000256" key="13">
    <source>
        <dbReference type="SAM" id="Phobius"/>
    </source>
</evidence>